<evidence type="ECO:0000313" key="3">
    <source>
        <dbReference type="Proteomes" id="UP001642484"/>
    </source>
</evidence>
<gene>
    <name evidence="2" type="ORF">CCMP2556_LOCUS3332</name>
</gene>
<keyword evidence="1" id="KW-0732">Signal</keyword>
<sequence>MCSVKCLRRVLLWCLLSNWISGKDLVASTVASSLCLPSGLNPEFRKNLSKAGESYPVGVVLADWSSAHVTSAVFEILIEEVLGYNIYVDPRSPASTLDGIYALIGYYALAEEFHGEIPIEAGGMGYTGSDGVYVPKAILVEAENETGLALEYYKSYHPQWFKPWVYFGNVSDVDTSMVLPCHLVGHFTHNASTFVYWSKTGDDGGVTIVNNSYKVFCADGFFWRAAACRSSPWKCILFITAGDGWGARAVMDKATFLSMPLAIAVANSAVNYVTIPHFYKSF</sequence>
<feature type="signal peptide" evidence="1">
    <location>
        <begin position="1"/>
        <end position="22"/>
    </location>
</feature>
<proteinExistence type="predicted"/>
<protein>
    <submittedName>
        <fullName evidence="2">Uncharacterized protein</fullName>
    </submittedName>
</protein>
<dbReference type="Proteomes" id="UP001642484">
    <property type="component" value="Unassembled WGS sequence"/>
</dbReference>
<dbReference type="EMBL" id="CAXAMN010001303">
    <property type="protein sequence ID" value="CAK8993674.1"/>
    <property type="molecule type" value="Genomic_DNA"/>
</dbReference>
<evidence type="ECO:0000313" key="2">
    <source>
        <dbReference type="EMBL" id="CAK8993674.1"/>
    </source>
</evidence>
<organism evidence="2 3">
    <name type="scientific">Durusdinium trenchii</name>
    <dbReference type="NCBI Taxonomy" id="1381693"/>
    <lineage>
        <taxon>Eukaryota</taxon>
        <taxon>Sar</taxon>
        <taxon>Alveolata</taxon>
        <taxon>Dinophyceae</taxon>
        <taxon>Suessiales</taxon>
        <taxon>Symbiodiniaceae</taxon>
        <taxon>Durusdinium</taxon>
    </lineage>
</organism>
<name>A0ABP0HTW9_9DINO</name>
<comment type="caution">
    <text evidence="2">The sequence shown here is derived from an EMBL/GenBank/DDBJ whole genome shotgun (WGS) entry which is preliminary data.</text>
</comment>
<keyword evidence="3" id="KW-1185">Reference proteome</keyword>
<feature type="chain" id="PRO_5046105089" evidence="1">
    <location>
        <begin position="23"/>
        <end position="282"/>
    </location>
</feature>
<accession>A0ABP0HTW9</accession>
<evidence type="ECO:0000256" key="1">
    <source>
        <dbReference type="SAM" id="SignalP"/>
    </source>
</evidence>
<reference evidence="2 3" key="1">
    <citation type="submission" date="2024-02" db="EMBL/GenBank/DDBJ databases">
        <authorList>
            <person name="Chen Y."/>
            <person name="Shah S."/>
            <person name="Dougan E. K."/>
            <person name="Thang M."/>
            <person name="Chan C."/>
        </authorList>
    </citation>
    <scope>NUCLEOTIDE SEQUENCE [LARGE SCALE GENOMIC DNA]</scope>
</reference>